<organism evidence="4 5">
    <name type="scientific">Cyclopterus lumpus</name>
    <name type="common">Lumpsucker</name>
    <dbReference type="NCBI Taxonomy" id="8103"/>
    <lineage>
        <taxon>Eukaryota</taxon>
        <taxon>Metazoa</taxon>
        <taxon>Chordata</taxon>
        <taxon>Craniata</taxon>
        <taxon>Vertebrata</taxon>
        <taxon>Euteleostomi</taxon>
        <taxon>Actinopterygii</taxon>
        <taxon>Neopterygii</taxon>
        <taxon>Teleostei</taxon>
        <taxon>Neoteleostei</taxon>
        <taxon>Acanthomorphata</taxon>
        <taxon>Eupercaria</taxon>
        <taxon>Perciformes</taxon>
        <taxon>Cottioidei</taxon>
        <taxon>Cottales</taxon>
        <taxon>Cyclopteridae</taxon>
        <taxon>Cyclopterus</taxon>
    </lineage>
</organism>
<feature type="region of interest" description="Disordered" evidence="2">
    <location>
        <begin position="409"/>
        <end position="438"/>
    </location>
</feature>
<reference evidence="4" key="2">
    <citation type="submission" date="2025-09" db="UniProtKB">
        <authorList>
            <consortium name="Ensembl"/>
        </authorList>
    </citation>
    <scope>IDENTIFICATION</scope>
</reference>
<feature type="region of interest" description="Disordered" evidence="2">
    <location>
        <begin position="713"/>
        <end position="745"/>
    </location>
</feature>
<proteinExistence type="predicted"/>
<feature type="domain" description="SOGA 1/2-like coiled-coil" evidence="3">
    <location>
        <begin position="1"/>
        <end position="54"/>
    </location>
</feature>
<dbReference type="InterPro" id="IPR027882">
    <property type="entry name" value="SOGA1/2-like_CC"/>
</dbReference>
<dbReference type="Ensembl" id="ENSCLMT00005011644.1">
    <property type="protein sequence ID" value="ENSCLMP00005010790.1"/>
    <property type="gene ID" value="ENSCLMG00005005923.1"/>
</dbReference>
<dbReference type="Proteomes" id="UP000694565">
    <property type="component" value="Unplaced"/>
</dbReference>
<feature type="compositionally biased region" description="Polar residues" evidence="2">
    <location>
        <begin position="564"/>
        <end position="593"/>
    </location>
</feature>
<dbReference type="Pfam" id="PF14818">
    <property type="entry name" value="SOGA1-2-like_CC"/>
    <property type="match status" value="1"/>
</dbReference>
<accession>A0A8C2WY84</accession>
<feature type="region of interest" description="Disordered" evidence="2">
    <location>
        <begin position="678"/>
        <end position="697"/>
    </location>
</feature>
<feature type="compositionally biased region" description="Low complexity" evidence="2">
    <location>
        <begin position="80"/>
        <end position="97"/>
    </location>
</feature>
<evidence type="ECO:0000256" key="1">
    <source>
        <dbReference type="ARBA" id="ARBA00023054"/>
    </source>
</evidence>
<feature type="compositionally biased region" description="Polar residues" evidence="2">
    <location>
        <begin position="679"/>
        <end position="697"/>
    </location>
</feature>
<evidence type="ECO:0000259" key="3">
    <source>
        <dbReference type="Pfam" id="PF14818"/>
    </source>
</evidence>
<dbReference type="PANTHER" id="PTHR15705">
    <property type="entry name" value="MCG7194, ISOFORM CRA_A"/>
    <property type="match status" value="1"/>
</dbReference>
<dbReference type="GeneTree" id="ENSGT00650000094686"/>
<feature type="region of interest" description="Disordered" evidence="2">
    <location>
        <begin position="495"/>
        <end position="602"/>
    </location>
</feature>
<sequence length="768" mass="84227">MDLRCRLDHNERDWLREKAELLEMFDVERRVWECQLKDMQSKIEELYCDVRVKREVKGGGRRGDNDDVHALSIRSTSTGSSLLSDNEPLSSSSSGVSSMSHCSSVFVSQALKEIARVSEELCSYQDEIRKKSGDKRYIHLPLLRDVSMGLCCLAVIKPGWRSMTLPATSARFMTTFGPWRGKPGSPCHRRTPGVQTEGRANPGCPGLLSEMDTAGPPIPPRSSSWGLSSPTFPDTELYIPESPMMTERKCHSPCGLADKKCSSPSIVRKFEAMLQENEGKVLIDGVVASCSVPANSECVNKGCCHNRWSCDTSKFTSSKLSTYGTVQKSFSEVNIQTAAKVSRSDSCPGVGSLKSPELQIPQIAKELPLNLLLSSLETPPAGPDLQGSRRNVMLEQKTAEFNRTLFQAEMGRGVEKQNRPAVTDDASPPREKSLPPLWTDVTTSVTGVYPEITLSLSAEVQLRRTRYGAEGQEVRTKQGIPSELSSVRPQMGLGETTAMSSQSPARRCEVTHDAQTASGPSRKAEHRAAAEAPISEPGQSVDVSIFEDENPRGAKPQSARAAVSLQQPSAENKQRQMTQPRHASALPSQSDSSRPGPRMMMMNDHPWKALTLAAYPRPEGSRSNYGAVERILKNYESAARAHQSQSRPDETDSSPTAENETELDTPDVEPLALPPTLRHAQTSNSSEKHTAQLSSHSAASVKELHLLVEVGPNFSRPARPANRRLPSRWAGRSPTTSSSPVAPPPFALHKHRSSFSYSHVFHMETVII</sequence>
<reference evidence="4" key="1">
    <citation type="submission" date="2025-08" db="UniProtKB">
        <authorList>
            <consortium name="Ensembl"/>
        </authorList>
    </citation>
    <scope>IDENTIFICATION</scope>
</reference>
<dbReference type="PANTHER" id="PTHR15705:SF1">
    <property type="entry name" value="RIKEN CDNA 9330159F19 GENE"/>
    <property type="match status" value="1"/>
</dbReference>
<feature type="region of interest" description="Disordered" evidence="2">
    <location>
        <begin position="181"/>
        <end position="200"/>
    </location>
</feature>
<feature type="region of interest" description="Disordered" evidence="2">
    <location>
        <begin position="638"/>
        <end position="673"/>
    </location>
</feature>
<evidence type="ECO:0000256" key="2">
    <source>
        <dbReference type="SAM" id="MobiDB-lite"/>
    </source>
</evidence>
<evidence type="ECO:0000313" key="5">
    <source>
        <dbReference type="Proteomes" id="UP000694565"/>
    </source>
</evidence>
<protein>
    <recommendedName>
        <fullName evidence="3">SOGA 1/2-like coiled-coil domain-containing protein</fullName>
    </recommendedName>
</protein>
<dbReference type="AlphaFoldDB" id="A0A8C2WY84"/>
<feature type="region of interest" description="Disordered" evidence="2">
    <location>
        <begin position="78"/>
        <end position="97"/>
    </location>
</feature>
<evidence type="ECO:0000313" key="4">
    <source>
        <dbReference type="Ensembl" id="ENSCLMP00005010790.1"/>
    </source>
</evidence>
<keyword evidence="1" id="KW-0175">Coiled coil</keyword>
<keyword evidence="5" id="KW-1185">Reference proteome</keyword>
<name>A0A8C2WY84_CYCLU</name>